<dbReference type="InterPro" id="IPR010052">
    <property type="entry name" value="T2SS_protein-GspI"/>
</dbReference>
<evidence type="ECO:0000256" key="8">
    <source>
        <dbReference type="ARBA" id="ARBA00023136"/>
    </source>
</evidence>
<keyword evidence="3" id="KW-1003">Cell membrane</keyword>
<evidence type="ECO:0000256" key="2">
    <source>
        <dbReference type="ARBA" id="ARBA00008358"/>
    </source>
</evidence>
<evidence type="ECO:0000256" key="4">
    <source>
        <dbReference type="ARBA" id="ARBA00022481"/>
    </source>
</evidence>
<dbReference type="GO" id="GO:0015627">
    <property type="term" value="C:type II protein secretion system complex"/>
    <property type="evidence" value="ECO:0007669"/>
    <property type="project" value="InterPro"/>
</dbReference>
<comment type="similarity">
    <text evidence="2">Belongs to the GSP I family.</text>
</comment>
<organism evidence="9 10">
    <name type="scientific">Pseudoxanthomonas spadix (strain BD-a59)</name>
    <dbReference type="NCBI Taxonomy" id="1045855"/>
    <lineage>
        <taxon>Bacteria</taxon>
        <taxon>Pseudomonadati</taxon>
        <taxon>Pseudomonadota</taxon>
        <taxon>Gammaproteobacteria</taxon>
        <taxon>Lysobacterales</taxon>
        <taxon>Lysobacteraceae</taxon>
        <taxon>Pseudoxanthomonas</taxon>
    </lineage>
</organism>
<keyword evidence="6" id="KW-0812">Transmembrane</keyword>
<dbReference type="PANTHER" id="PTHR38779:SF2">
    <property type="entry name" value="TYPE II SECRETION SYSTEM PROTEIN I-RELATED"/>
    <property type="match status" value="1"/>
</dbReference>
<dbReference type="GO" id="GO:0005886">
    <property type="term" value="C:plasma membrane"/>
    <property type="evidence" value="ECO:0007669"/>
    <property type="project" value="UniProtKB-SubCell"/>
</dbReference>
<keyword evidence="8" id="KW-0472">Membrane</keyword>
<dbReference type="STRING" id="1045855.DSC_02705"/>
<keyword evidence="7" id="KW-1133">Transmembrane helix</keyword>
<evidence type="ECO:0000313" key="9">
    <source>
        <dbReference type="EMBL" id="AER55194.1"/>
    </source>
</evidence>
<dbReference type="NCBIfam" id="NF047828">
    <property type="entry name" value="T3SSXpsI"/>
    <property type="match status" value="1"/>
</dbReference>
<keyword evidence="4" id="KW-0488">Methylation</keyword>
<evidence type="ECO:0000256" key="1">
    <source>
        <dbReference type="ARBA" id="ARBA00004377"/>
    </source>
</evidence>
<evidence type="ECO:0000313" key="10">
    <source>
        <dbReference type="Proteomes" id="UP000005870"/>
    </source>
</evidence>
<dbReference type="Pfam" id="PF07963">
    <property type="entry name" value="N_methyl"/>
    <property type="match status" value="1"/>
</dbReference>
<dbReference type="PROSITE" id="PS00409">
    <property type="entry name" value="PROKAR_NTER_METHYL"/>
    <property type="match status" value="1"/>
</dbReference>
<dbReference type="NCBIfam" id="TIGR02532">
    <property type="entry name" value="IV_pilin_GFxxxE"/>
    <property type="match status" value="1"/>
</dbReference>
<dbReference type="HOGENOM" id="CLU_130289_0_0_6"/>
<evidence type="ECO:0000256" key="5">
    <source>
        <dbReference type="ARBA" id="ARBA00022519"/>
    </source>
</evidence>
<dbReference type="eggNOG" id="COG4967">
    <property type="taxonomic scope" value="Bacteria"/>
</dbReference>
<comment type="subcellular location">
    <subcellularLocation>
        <location evidence="1">Cell inner membrane</location>
        <topology evidence="1">Single-pass membrane protein</topology>
    </subcellularLocation>
</comment>
<dbReference type="OrthoDB" id="7864109at2"/>
<dbReference type="PANTHER" id="PTHR38779">
    <property type="entry name" value="TYPE II SECRETION SYSTEM PROTEIN I-RELATED"/>
    <property type="match status" value="1"/>
</dbReference>
<dbReference type="SUPFAM" id="SSF54523">
    <property type="entry name" value="Pili subunits"/>
    <property type="match status" value="1"/>
</dbReference>
<dbReference type="AlphaFoldDB" id="G7UW81"/>
<evidence type="ECO:0000256" key="3">
    <source>
        <dbReference type="ARBA" id="ARBA00022475"/>
    </source>
</evidence>
<name>G7UW81_PSEUP</name>
<protein>
    <submittedName>
        <fullName evidence="9">General secretion pathway protein I</fullName>
    </submittedName>
</protein>
<reference evidence="9 10" key="1">
    <citation type="journal article" date="2012" name="J. Bacteriol.">
        <title>Complete Genome Sequence of the BTEX-Degrading Bacterium Pseudoxanthomonas spadix BD-a59.</title>
        <authorList>
            <person name="Lee S.H."/>
            <person name="Jin H.M."/>
            <person name="Lee H.J."/>
            <person name="Kim J.M."/>
            <person name="Jeon C.O."/>
        </authorList>
    </citation>
    <scope>NUCLEOTIDE SEQUENCE [LARGE SCALE GENOMIC DNA]</scope>
    <source>
        <strain evidence="9 10">BD-a59</strain>
    </source>
</reference>
<dbReference type="Proteomes" id="UP000005870">
    <property type="component" value="Chromosome"/>
</dbReference>
<proteinExistence type="inferred from homology"/>
<accession>G7UW81</accession>
<dbReference type="EMBL" id="CP003093">
    <property type="protein sequence ID" value="AER55194.1"/>
    <property type="molecule type" value="Genomic_DNA"/>
</dbReference>
<sequence length="139" mass="14592">MARQRGFTLIEVVVAFALLALALTLLLGSLSGAARQIQRANLSGRAALHAQTLLAQVGAGSAPVPGHDEGDLEQGRYHWTLDIAPWTDPQRADTALTGPAATRLLEVQLTVAWGSGAGERLQWRSLRLVAPQGTPGAAP</sequence>
<dbReference type="InterPro" id="IPR045584">
    <property type="entry name" value="Pilin-like"/>
</dbReference>
<dbReference type="InterPro" id="IPR012902">
    <property type="entry name" value="N_methyl_site"/>
</dbReference>
<dbReference type="GO" id="GO:0015628">
    <property type="term" value="P:protein secretion by the type II secretion system"/>
    <property type="evidence" value="ECO:0007669"/>
    <property type="project" value="InterPro"/>
</dbReference>
<evidence type="ECO:0000256" key="7">
    <source>
        <dbReference type="ARBA" id="ARBA00022989"/>
    </source>
</evidence>
<evidence type="ECO:0000256" key="6">
    <source>
        <dbReference type="ARBA" id="ARBA00022692"/>
    </source>
</evidence>
<keyword evidence="5" id="KW-0997">Cell inner membrane</keyword>
<dbReference type="RefSeq" id="WP_014159372.1">
    <property type="nucleotide sequence ID" value="NC_016147.2"/>
</dbReference>
<keyword evidence="10" id="KW-1185">Reference proteome</keyword>
<gene>
    <name evidence="9" type="ordered locus">DSC_02705</name>
</gene>
<dbReference type="KEGG" id="psd:DSC_02705"/>